<comment type="subcellular location">
    <subcellularLocation>
        <location evidence="1">Membrane</location>
        <topology evidence="1">Multi-pass membrane protein</topology>
    </subcellularLocation>
</comment>
<dbReference type="InterPro" id="IPR011701">
    <property type="entry name" value="MFS"/>
</dbReference>
<dbReference type="RefSeq" id="XP_064850184.1">
    <property type="nucleotide sequence ID" value="XM_064994112.1"/>
</dbReference>
<keyword evidence="2 6" id="KW-0812">Transmembrane</keyword>
<feature type="transmembrane region" description="Helical" evidence="6">
    <location>
        <begin position="451"/>
        <end position="479"/>
    </location>
</feature>
<evidence type="ECO:0000256" key="1">
    <source>
        <dbReference type="ARBA" id="ARBA00004141"/>
    </source>
</evidence>
<dbReference type="Pfam" id="PF07690">
    <property type="entry name" value="MFS_1"/>
    <property type="match status" value="1"/>
</dbReference>
<dbReference type="Proteomes" id="UP001360560">
    <property type="component" value="Unassembled WGS sequence"/>
</dbReference>
<protein>
    <submittedName>
        <fullName evidence="7">Uncharacterized protein</fullName>
    </submittedName>
</protein>
<feature type="transmembrane region" description="Helical" evidence="6">
    <location>
        <begin position="346"/>
        <end position="372"/>
    </location>
</feature>
<feature type="transmembrane region" description="Helical" evidence="6">
    <location>
        <begin position="384"/>
        <end position="407"/>
    </location>
</feature>
<accession>A0AAV5QEU3</accession>
<feature type="compositionally biased region" description="Polar residues" evidence="5">
    <location>
        <begin position="155"/>
        <end position="166"/>
    </location>
</feature>
<dbReference type="Gene3D" id="1.20.1250.20">
    <property type="entry name" value="MFS general substrate transporter like domains"/>
    <property type="match status" value="1"/>
</dbReference>
<feature type="transmembrane region" description="Helical" evidence="6">
    <location>
        <begin position="518"/>
        <end position="540"/>
    </location>
</feature>
<evidence type="ECO:0000256" key="6">
    <source>
        <dbReference type="SAM" id="Phobius"/>
    </source>
</evidence>
<feature type="transmembrane region" description="Helical" evidence="6">
    <location>
        <begin position="491"/>
        <end position="512"/>
    </location>
</feature>
<evidence type="ECO:0000256" key="5">
    <source>
        <dbReference type="SAM" id="MobiDB-lite"/>
    </source>
</evidence>
<organism evidence="7 8">
    <name type="scientific">Saccharomycopsis crataegensis</name>
    <dbReference type="NCBI Taxonomy" id="43959"/>
    <lineage>
        <taxon>Eukaryota</taxon>
        <taxon>Fungi</taxon>
        <taxon>Dikarya</taxon>
        <taxon>Ascomycota</taxon>
        <taxon>Saccharomycotina</taxon>
        <taxon>Saccharomycetes</taxon>
        <taxon>Saccharomycopsidaceae</taxon>
        <taxon>Saccharomycopsis</taxon>
    </lineage>
</organism>
<feature type="transmembrane region" description="Helical" evidence="6">
    <location>
        <begin position="269"/>
        <end position="288"/>
    </location>
</feature>
<feature type="transmembrane region" description="Helical" evidence="6">
    <location>
        <begin position="230"/>
        <end position="249"/>
    </location>
</feature>
<feature type="region of interest" description="Disordered" evidence="5">
    <location>
        <begin position="155"/>
        <end position="198"/>
    </location>
</feature>
<dbReference type="InterPro" id="IPR036259">
    <property type="entry name" value="MFS_trans_sf"/>
</dbReference>
<evidence type="ECO:0000313" key="8">
    <source>
        <dbReference type="Proteomes" id="UP001360560"/>
    </source>
</evidence>
<dbReference type="PANTHER" id="PTHR23502:SF60">
    <property type="entry name" value="MAJOR FACILITATOR SUPERFAMILY (MFS) PROFILE DOMAIN-CONTAINING PROTEIN-RELATED"/>
    <property type="match status" value="1"/>
</dbReference>
<proteinExistence type="predicted"/>
<evidence type="ECO:0000256" key="2">
    <source>
        <dbReference type="ARBA" id="ARBA00022692"/>
    </source>
</evidence>
<dbReference type="EMBL" id="BTFZ01000001">
    <property type="protein sequence ID" value="GMM33184.1"/>
    <property type="molecule type" value="Genomic_DNA"/>
</dbReference>
<evidence type="ECO:0000313" key="7">
    <source>
        <dbReference type="EMBL" id="GMM33184.1"/>
    </source>
</evidence>
<sequence>MSPLHDNKKYRSSIHSRSSYFSSSDDSESNINFTPQALGQEVSKHESIQQNPLTHKISNISLKTANSNLRVGGSLSMGLKHSLSRNSSAHPPINPHNSEETIGVSGEILEDYFEIDHQKTRQTIISVLSKRAEQEVEKLEHNELVYSTSKSTNNKYSVQDLESGSQPDDDVDDEKSSGIGKINNAKNSENQQLPNAADGSEFASLDPELVTWITQSDPEFPRIWSRGKKLATLAIVGLYTFSSQCVNMAPIMGGLSSGLIVEYISWRWIFWVLAIVDVVAVTIGLLFFPETYCPVLLNWKCEKLRKQTGNSKLKTIYHIADVNEAATSKIIDNIKRPLMSLIHHPMIYGLGIFMAFLFGYFYLILISFPSAWRGHYGYSYQTTALMYLSVGAGYLVFNPIWVVVNDYEYRKLTLANNGKAKSEFRIKSLYLCGIFCPIGLLIYGWCVQYRTFWLCPCIGVFLYTGFYTGMLSFLTNYVVDMSPRYSASSNAALSLFRSIFGFVFPIFAPKMYNNIGYGWGNTIFFFTGVILGIPFPFYVYNMGRS</sequence>
<feature type="compositionally biased region" description="Low complexity" evidence="5">
    <location>
        <begin position="15"/>
        <end position="32"/>
    </location>
</feature>
<feature type="transmembrane region" description="Helical" evidence="6">
    <location>
        <begin position="428"/>
        <end position="445"/>
    </location>
</feature>
<gene>
    <name evidence="7" type="ORF">DASC09_005090</name>
</gene>
<dbReference type="AlphaFoldDB" id="A0AAV5QEU3"/>
<dbReference type="GO" id="GO:0022857">
    <property type="term" value="F:transmembrane transporter activity"/>
    <property type="evidence" value="ECO:0007669"/>
    <property type="project" value="InterPro"/>
</dbReference>
<dbReference type="PANTHER" id="PTHR23502">
    <property type="entry name" value="MAJOR FACILITATOR SUPERFAMILY"/>
    <property type="match status" value="1"/>
</dbReference>
<keyword evidence="3 6" id="KW-1133">Transmembrane helix</keyword>
<reference evidence="7 8" key="1">
    <citation type="journal article" date="2023" name="Elife">
        <title>Identification of key yeast species and microbe-microbe interactions impacting larval growth of Drosophila in the wild.</title>
        <authorList>
            <person name="Mure A."/>
            <person name="Sugiura Y."/>
            <person name="Maeda R."/>
            <person name="Honda K."/>
            <person name="Sakurai N."/>
            <person name="Takahashi Y."/>
            <person name="Watada M."/>
            <person name="Katoh T."/>
            <person name="Gotoh A."/>
            <person name="Gotoh Y."/>
            <person name="Taniguchi I."/>
            <person name="Nakamura K."/>
            <person name="Hayashi T."/>
            <person name="Katayama T."/>
            <person name="Uemura T."/>
            <person name="Hattori Y."/>
        </authorList>
    </citation>
    <scope>NUCLEOTIDE SEQUENCE [LARGE SCALE GENOMIC DNA]</scope>
    <source>
        <strain evidence="7 8">SC-9</strain>
    </source>
</reference>
<comment type="caution">
    <text evidence="7">The sequence shown here is derived from an EMBL/GenBank/DDBJ whole genome shotgun (WGS) entry which is preliminary data.</text>
</comment>
<feature type="region of interest" description="Disordered" evidence="5">
    <location>
        <begin position="1"/>
        <end position="32"/>
    </location>
</feature>
<keyword evidence="8" id="KW-1185">Reference proteome</keyword>
<dbReference type="GO" id="GO:0016020">
    <property type="term" value="C:membrane"/>
    <property type="evidence" value="ECO:0007669"/>
    <property type="project" value="UniProtKB-SubCell"/>
</dbReference>
<name>A0AAV5QEU3_9ASCO</name>
<keyword evidence="4 6" id="KW-0472">Membrane</keyword>
<dbReference type="GeneID" id="90071163"/>
<dbReference type="SUPFAM" id="SSF103473">
    <property type="entry name" value="MFS general substrate transporter"/>
    <property type="match status" value="1"/>
</dbReference>
<evidence type="ECO:0000256" key="4">
    <source>
        <dbReference type="ARBA" id="ARBA00023136"/>
    </source>
</evidence>
<feature type="compositionally biased region" description="Polar residues" evidence="5">
    <location>
        <begin position="184"/>
        <end position="194"/>
    </location>
</feature>
<evidence type="ECO:0000256" key="3">
    <source>
        <dbReference type="ARBA" id="ARBA00022989"/>
    </source>
</evidence>